<feature type="transmembrane region" description="Helical" evidence="1">
    <location>
        <begin position="7"/>
        <end position="26"/>
    </location>
</feature>
<evidence type="ECO:0000313" key="2">
    <source>
        <dbReference type="EMBL" id="GHF58434.1"/>
    </source>
</evidence>
<keyword evidence="1" id="KW-0472">Membrane</keyword>
<name>A0A7W8KL39_9DEIO</name>
<organism evidence="3 4">
    <name type="scientific">Deinococcus metalli</name>
    <dbReference type="NCBI Taxonomy" id="1141878"/>
    <lineage>
        <taxon>Bacteria</taxon>
        <taxon>Thermotogati</taxon>
        <taxon>Deinococcota</taxon>
        <taxon>Deinococci</taxon>
        <taxon>Deinococcales</taxon>
        <taxon>Deinococcaceae</taxon>
        <taxon>Deinococcus</taxon>
    </lineage>
</organism>
<dbReference type="AlphaFoldDB" id="A0A7W8KL39"/>
<accession>A0A7W8KL39</accession>
<sequence>MRGPHRNAALLVPANGVIDLAAAVMAGRHQHLALVPLYGVLGVCMLVAHVRRWRWIPGAWDVVGLGVGLGLALGFLVTEWLAAQ</sequence>
<evidence type="ECO:0000313" key="5">
    <source>
        <dbReference type="Proteomes" id="UP000619376"/>
    </source>
</evidence>
<feature type="transmembrane region" description="Helical" evidence="1">
    <location>
        <begin position="62"/>
        <end position="83"/>
    </location>
</feature>
<evidence type="ECO:0000256" key="1">
    <source>
        <dbReference type="SAM" id="Phobius"/>
    </source>
</evidence>
<proteinExistence type="predicted"/>
<keyword evidence="5" id="KW-1185">Reference proteome</keyword>
<dbReference type="Proteomes" id="UP000619376">
    <property type="component" value="Unassembled WGS sequence"/>
</dbReference>
<reference evidence="2" key="1">
    <citation type="journal article" date="2014" name="Int. J. Syst. Evol. Microbiol.">
        <title>Complete genome of a new Firmicutes species belonging to the dominant human colonic microbiota ('Ruminococcus bicirculans') reveals two chromosomes and a selective capacity to utilize plant glucans.</title>
        <authorList>
            <consortium name="NISC Comparative Sequencing Program"/>
            <person name="Wegmann U."/>
            <person name="Louis P."/>
            <person name="Goesmann A."/>
            <person name="Henrissat B."/>
            <person name="Duncan S.H."/>
            <person name="Flint H.J."/>
        </authorList>
    </citation>
    <scope>NUCLEOTIDE SEQUENCE</scope>
    <source>
        <strain evidence="2">CGMCC 1.18437</strain>
    </source>
</reference>
<dbReference type="EMBL" id="JACHFK010000013">
    <property type="protein sequence ID" value="MBB5378539.1"/>
    <property type="molecule type" value="Genomic_DNA"/>
</dbReference>
<dbReference type="RefSeq" id="WP_184115095.1">
    <property type="nucleotide sequence ID" value="NZ_BNAJ01000012.1"/>
</dbReference>
<dbReference type="Proteomes" id="UP000539473">
    <property type="component" value="Unassembled WGS sequence"/>
</dbReference>
<reference evidence="3 4" key="3">
    <citation type="submission" date="2020-08" db="EMBL/GenBank/DDBJ databases">
        <title>Genomic Encyclopedia of Type Strains, Phase IV (KMG-IV): sequencing the most valuable type-strain genomes for metagenomic binning, comparative biology and taxonomic classification.</title>
        <authorList>
            <person name="Goeker M."/>
        </authorList>
    </citation>
    <scope>NUCLEOTIDE SEQUENCE [LARGE SCALE GENOMIC DNA]</scope>
    <source>
        <strain evidence="3 4">DSM 27521</strain>
    </source>
</reference>
<evidence type="ECO:0000313" key="4">
    <source>
        <dbReference type="Proteomes" id="UP000539473"/>
    </source>
</evidence>
<gene>
    <name evidence="2" type="ORF">GCM10017781_38400</name>
    <name evidence="3" type="ORF">HNQ07_004046</name>
</gene>
<reference evidence="5" key="2">
    <citation type="journal article" date="2019" name="Int. J. Syst. Evol. Microbiol.">
        <title>The Global Catalogue of Microorganisms (GCM) 10K type strain sequencing project: providing services to taxonomists for standard genome sequencing and annotation.</title>
        <authorList>
            <consortium name="The Broad Institute Genomics Platform"/>
            <consortium name="The Broad Institute Genome Sequencing Center for Infectious Disease"/>
            <person name="Wu L."/>
            <person name="Ma J."/>
        </authorList>
    </citation>
    <scope>NUCLEOTIDE SEQUENCE [LARGE SCALE GENOMIC DNA]</scope>
    <source>
        <strain evidence="5">CGMCC 1.18437</strain>
    </source>
</reference>
<protein>
    <submittedName>
        <fullName evidence="3">Uncharacterized protein</fullName>
    </submittedName>
</protein>
<keyword evidence="1" id="KW-0812">Transmembrane</keyword>
<evidence type="ECO:0000313" key="3">
    <source>
        <dbReference type="EMBL" id="MBB5378539.1"/>
    </source>
</evidence>
<feature type="transmembrane region" description="Helical" evidence="1">
    <location>
        <begin position="32"/>
        <end position="50"/>
    </location>
</feature>
<keyword evidence="1" id="KW-1133">Transmembrane helix</keyword>
<comment type="caution">
    <text evidence="3">The sequence shown here is derived from an EMBL/GenBank/DDBJ whole genome shotgun (WGS) entry which is preliminary data.</text>
</comment>
<dbReference type="EMBL" id="BNAJ01000012">
    <property type="protein sequence ID" value="GHF58434.1"/>
    <property type="molecule type" value="Genomic_DNA"/>
</dbReference>
<reference evidence="2" key="4">
    <citation type="submission" date="2024-05" db="EMBL/GenBank/DDBJ databases">
        <authorList>
            <person name="Sun Q."/>
            <person name="Zhou Y."/>
        </authorList>
    </citation>
    <scope>NUCLEOTIDE SEQUENCE</scope>
    <source>
        <strain evidence="2">CGMCC 1.18437</strain>
    </source>
</reference>